<dbReference type="PANTHER" id="PTHR43476:SF3">
    <property type="entry name" value="FAD-BINDING MONOOXYGENASE"/>
    <property type="match status" value="1"/>
</dbReference>
<dbReference type="Gene3D" id="3.50.50.60">
    <property type="entry name" value="FAD/NAD(P)-binding domain"/>
    <property type="match status" value="1"/>
</dbReference>
<evidence type="ECO:0000313" key="3">
    <source>
        <dbReference type="EMBL" id="XDQ41008.1"/>
    </source>
</evidence>
<feature type="domain" description="FAD-binding" evidence="2">
    <location>
        <begin position="5"/>
        <end position="346"/>
    </location>
</feature>
<reference evidence="3" key="1">
    <citation type="submission" date="2024-07" db="EMBL/GenBank/DDBJ databases">
        <authorList>
            <person name="Yu S.T."/>
        </authorList>
    </citation>
    <scope>NUCLEOTIDE SEQUENCE</scope>
    <source>
        <strain evidence="3">R39</strain>
    </source>
</reference>
<dbReference type="SUPFAM" id="SSF51905">
    <property type="entry name" value="FAD/NAD(P)-binding domain"/>
    <property type="match status" value="1"/>
</dbReference>
<dbReference type="GO" id="GO:0008688">
    <property type="term" value="F:3-(3-hydroxyphenyl)propionate hydroxylase activity"/>
    <property type="evidence" value="ECO:0007669"/>
    <property type="project" value="TreeGrafter"/>
</dbReference>
<gene>
    <name evidence="3" type="ORF">AB5J52_01290</name>
</gene>
<organism evidence="3">
    <name type="scientific">Streptomyces sp. R39</name>
    <dbReference type="NCBI Taxonomy" id="3238631"/>
    <lineage>
        <taxon>Bacteria</taxon>
        <taxon>Bacillati</taxon>
        <taxon>Actinomycetota</taxon>
        <taxon>Actinomycetes</taxon>
        <taxon>Kitasatosporales</taxon>
        <taxon>Streptomycetaceae</taxon>
        <taxon>Streptomyces</taxon>
    </lineage>
</organism>
<dbReference type="RefSeq" id="WP_369220752.1">
    <property type="nucleotide sequence ID" value="NZ_CP163441.1"/>
</dbReference>
<name>A0AB39QCH5_9ACTN</name>
<keyword evidence="1" id="KW-0560">Oxidoreductase</keyword>
<proteinExistence type="predicted"/>
<dbReference type="AlphaFoldDB" id="A0AB39QCH5"/>
<evidence type="ECO:0000259" key="2">
    <source>
        <dbReference type="Pfam" id="PF01494"/>
    </source>
</evidence>
<dbReference type="Gene3D" id="3.30.70.2450">
    <property type="match status" value="1"/>
</dbReference>
<dbReference type="GO" id="GO:0071949">
    <property type="term" value="F:FAD binding"/>
    <property type="evidence" value="ECO:0007669"/>
    <property type="project" value="InterPro"/>
</dbReference>
<dbReference type="EMBL" id="CP163441">
    <property type="protein sequence ID" value="XDQ41008.1"/>
    <property type="molecule type" value="Genomic_DNA"/>
</dbReference>
<dbReference type="PRINTS" id="PR00420">
    <property type="entry name" value="RNGMNOXGNASE"/>
</dbReference>
<dbReference type="InterPro" id="IPR002938">
    <property type="entry name" value="FAD-bd"/>
</dbReference>
<accession>A0AB39QCH5</accession>
<dbReference type="GO" id="GO:0019622">
    <property type="term" value="P:3-(3-hydroxy)phenylpropionate catabolic process"/>
    <property type="evidence" value="ECO:0007669"/>
    <property type="project" value="TreeGrafter"/>
</dbReference>
<evidence type="ECO:0000256" key="1">
    <source>
        <dbReference type="ARBA" id="ARBA00023002"/>
    </source>
</evidence>
<dbReference type="InterPro" id="IPR050631">
    <property type="entry name" value="PheA/TfdB_FAD_monoxygenase"/>
</dbReference>
<dbReference type="Pfam" id="PF01494">
    <property type="entry name" value="FAD_binding_3"/>
    <property type="match status" value="1"/>
</dbReference>
<protein>
    <submittedName>
        <fullName evidence="3">Bifunctional 3-(3-hydroxy-phenyl)propionate/3-hydroxycinnamic acid hydroxylase</fullName>
    </submittedName>
</protein>
<dbReference type="PANTHER" id="PTHR43476">
    <property type="entry name" value="3-(3-HYDROXY-PHENYL)PROPIONATE/3-HYDROXYCINNAMIC ACID HYDROXYLASE"/>
    <property type="match status" value="1"/>
</dbReference>
<dbReference type="InterPro" id="IPR036188">
    <property type="entry name" value="FAD/NAD-bd_sf"/>
</dbReference>
<sequence>MNTYDTDVVVIGAGPVGLTLANLLGARGQAATVLEARHELIDYPRGVGLDDESIRTLVTAGLWEKVRPFTVPHHVVRLVNGRGQVLATNDPHTQEFGHPRKHGFIQPLVDRELATGLSRFPKTALHYGHRVVGIEDHGDRVVVGAERLDPDGNAVETVSFTARYAVGCEGGGSFTRKWMGVGFEGRSPSTRWVVIDVENDPVGTPSVYLGADPRRPYVSIGLPQGVRRWEFMLHDDEPTELADDPAFMRSLLARHVPDPAALHIINQRTFTHHGRVATDFRKGRVFIAGDAAHLMPVWLGQGWNSGIRDATNLAWKLTAVLRGEAGESLLDTYTAERRKHASDMIDVNMAAGTVMKMGHLGGRLRDVSAAALNLVPKWKSYFTELRFKPMPRYTTGVVVDQVTLTAGRADAGFRRGRLAPFTDSAGGTSPVGLQFIQPRVSTADAADTLLDEVIGDWWTLATWGTDPTAYLSAADLDLVRRHRVRLVSFMPEPQRAWAEKRHADSPAPVTVVGDLTGALKDWFDLRACGLVILRPDRFVAAASLAAQAPRALAAVATAASLTREGDRG</sequence>